<evidence type="ECO:0000256" key="7">
    <source>
        <dbReference type="ARBA" id="ARBA00022692"/>
    </source>
</evidence>
<evidence type="ECO:0000256" key="10">
    <source>
        <dbReference type="ARBA" id="ARBA00023112"/>
    </source>
</evidence>
<keyword evidence="10" id="KW-0921">Nickel transport</keyword>
<comment type="caution">
    <text evidence="15">The sequence shown here is derived from an EMBL/GenBank/DDBJ whole genome shotgun (WGS) entry which is preliminary data.</text>
</comment>
<keyword evidence="9" id="KW-0406">Ion transport</keyword>
<evidence type="ECO:0000256" key="4">
    <source>
        <dbReference type="ARBA" id="ARBA00022448"/>
    </source>
</evidence>
<evidence type="ECO:0000256" key="12">
    <source>
        <dbReference type="ARBA" id="ARBA00023285"/>
    </source>
</evidence>
<dbReference type="PANTHER" id="PTHR40659">
    <property type="entry name" value="NICKEL/COBALT EFFLUX SYSTEM RCNA"/>
    <property type="match status" value="1"/>
</dbReference>
<evidence type="ECO:0000256" key="13">
    <source>
        <dbReference type="RuleBase" id="RU362101"/>
    </source>
</evidence>
<keyword evidence="5" id="KW-1003">Cell membrane</keyword>
<keyword evidence="14" id="KW-0732">Signal</keyword>
<feature type="chain" id="PRO_5045389952" description="Nickel/cobalt efflux system" evidence="14">
    <location>
        <begin position="22"/>
        <end position="347"/>
    </location>
</feature>
<evidence type="ECO:0000256" key="11">
    <source>
        <dbReference type="ARBA" id="ARBA00023136"/>
    </source>
</evidence>
<name>A0ABM8PP80_9HYPH</name>
<keyword evidence="12" id="KW-0170">Cobalt</keyword>
<protein>
    <recommendedName>
        <fullName evidence="13">Nickel/cobalt efflux system</fullName>
    </recommendedName>
</protein>
<accession>A0ABM8PP80</accession>
<keyword evidence="16" id="KW-1185">Reference proteome</keyword>
<feature type="transmembrane region" description="Helical" evidence="13">
    <location>
        <begin position="71"/>
        <end position="91"/>
    </location>
</feature>
<proteinExistence type="inferred from homology"/>
<dbReference type="InterPro" id="IPR011541">
    <property type="entry name" value="Ni/Co_transpt_high_affinity"/>
</dbReference>
<sequence length="347" mass="35517">MRGRCLVLLTLALALAGAAQAQSPLGVGSAEPAFSVGGPLGGFLGWINDHQQAFYRALTGALKAMREDPRALLGLVGLSFAYGVFHAAGPGHGKAVISSYMIANTVELRRGVAISFLSSLLQGLVAILLVGTIFFLLRGSGITMTVATRAMEVASFALIALFGAWLLARKLLSLRNTESPAAAAFSVPSPAAALPPGGSPNSPSRFQAVEVTGHEHIGDGTYCEACGHAHAPDPRLLGGGRFSVREAWSAILAVGLRPCSGAILVMSFSLLNGLYLGGLLSVLAMSLGTAITVSILAILAVTAKDLAVRFAGPGSRTAGRIATAFEMAGALFILLIGLSLLAATLQA</sequence>
<comment type="similarity">
    <text evidence="13">Belongs to the NiCoT transporter (TC 2.A.52) family.</text>
</comment>
<dbReference type="PANTHER" id="PTHR40659:SF1">
    <property type="entry name" value="NICKEL_COBALT EFFLUX SYSTEM RCNA"/>
    <property type="match status" value="1"/>
</dbReference>
<organism evidence="15 16">
    <name type="scientific">Pseudorhizobium endolithicum</name>
    <dbReference type="NCBI Taxonomy" id="1191678"/>
    <lineage>
        <taxon>Bacteria</taxon>
        <taxon>Pseudomonadati</taxon>
        <taxon>Pseudomonadota</taxon>
        <taxon>Alphaproteobacteria</taxon>
        <taxon>Hyphomicrobiales</taxon>
        <taxon>Rhizobiaceae</taxon>
        <taxon>Rhizobium/Agrobacterium group</taxon>
        <taxon>Pseudorhizobium</taxon>
    </lineage>
</organism>
<evidence type="ECO:0000256" key="2">
    <source>
        <dbReference type="ARBA" id="ARBA00004651"/>
    </source>
</evidence>
<dbReference type="RefSeq" id="WP_142592875.1">
    <property type="nucleotide sequence ID" value="NZ_CABFWF030000012.1"/>
</dbReference>
<keyword evidence="6" id="KW-0533">Nickel</keyword>
<reference evidence="15 16" key="1">
    <citation type="submission" date="2020-11" db="EMBL/GenBank/DDBJ databases">
        <authorList>
            <person name="Lassalle F."/>
        </authorList>
    </citation>
    <scope>NUCLEOTIDE SEQUENCE [LARGE SCALE GENOMIC DNA]</scope>
    <source>
        <strain evidence="15 16">JC140</strain>
    </source>
</reference>
<evidence type="ECO:0000256" key="9">
    <source>
        <dbReference type="ARBA" id="ARBA00023065"/>
    </source>
</evidence>
<dbReference type="Pfam" id="PF03824">
    <property type="entry name" value="NicO"/>
    <property type="match status" value="1"/>
</dbReference>
<dbReference type="EMBL" id="CABFWF030000012">
    <property type="protein sequence ID" value="CAD7040359.1"/>
    <property type="molecule type" value="Genomic_DNA"/>
</dbReference>
<evidence type="ECO:0000256" key="5">
    <source>
        <dbReference type="ARBA" id="ARBA00022475"/>
    </source>
</evidence>
<keyword evidence="7 13" id="KW-0812">Transmembrane</keyword>
<feature type="transmembrane region" description="Helical" evidence="13">
    <location>
        <begin position="274"/>
        <end position="303"/>
    </location>
</feature>
<keyword evidence="11 13" id="KW-0472">Membrane</keyword>
<dbReference type="InterPro" id="IPR051224">
    <property type="entry name" value="NiCoT_RcnA"/>
</dbReference>
<evidence type="ECO:0000256" key="8">
    <source>
        <dbReference type="ARBA" id="ARBA00022989"/>
    </source>
</evidence>
<gene>
    <name evidence="15" type="ORF">REJC140_00869</name>
</gene>
<keyword evidence="4 13" id="KW-0813">Transport</keyword>
<evidence type="ECO:0000256" key="14">
    <source>
        <dbReference type="SAM" id="SignalP"/>
    </source>
</evidence>
<evidence type="ECO:0000313" key="16">
    <source>
        <dbReference type="Proteomes" id="UP000606921"/>
    </source>
</evidence>
<comment type="function">
    <text evidence="1">Efflux system for nickel and cobalt.</text>
</comment>
<evidence type="ECO:0000256" key="6">
    <source>
        <dbReference type="ARBA" id="ARBA00022596"/>
    </source>
</evidence>
<feature type="transmembrane region" description="Helical" evidence="13">
    <location>
        <begin position="324"/>
        <end position="345"/>
    </location>
</feature>
<feature type="transmembrane region" description="Helical" evidence="13">
    <location>
        <begin position="247"/>
        <end position="268"/>
    </location>
</feature>
<feature type="transmembrane region" description="Helical" evidence="13">
    <location>
        <begin position="112"/>
        <end position="137"/>
    </location>
</feature>
<dbReference type="Proteomes" id="UP000606921">
    <property type="component" value="Unassembled WGS sequence"/>
</dbReference>
<feature type="signal peptide" evidence="14">
    <location>
        <begin position="1"/>
        <end position="21"/>
    </location>
</feature>
<feature type="transmembrane region" description="Helical" evidence="13">
    <location>
        <begin position="149"/>
        <end position="168"/>
    </location>
</feature>
<evidence type="ECO:0000256" key="1">
    <source>
        <dbReference type="ARBA" id="ARBA00002510"/>
    </source>
</evidence>
<keyword evidence="8 13" id="KW-1133">Transmembrane helix</keyword>
<comment type="subcellular location">
    <subcellularLocation>
        <location evidence="2 13">Cell membrane</location>
        <topology evidence="2 13">Multi-pass membrane protein</topology>
    </subcellularLocation>
</comment>
<evidence type="ECO:0000313" key="15">
    <source>
        <dbReference type="EMBL" id="CAD7040359.1"/>
    </source>
</evidence>
<keyword evidence="3" id="KW-0171">Cobalt transport</keyword>
<evidence type="ECO:0000256" key="3">
    <source>
        <dbReference type="ARBA" id="ARBA00022426"/>
    </source>
</evidence>